<sequence length="107" mass="11805">MIDSPDGMLADAAQIRRHTGNLRSLRDRFDSIKAASSFITHDHSAYGRLCDWLPALLAARHHRQDELVAYVAENLGILADELHSTATDYEASDTRSAATIRTAGTLR</sequence>
<dbReference type="EMBL" id="FZNR01000027">
    <property type="protein sequence ID" value="SNS89147.1"/>
    <property type="molecule type" value="Genomic_DNA"/>
</dbReference>
<dbReference type="Proteomes" id="UP000198415">
    <property type="component" value="Unassembled WGS sequence"/>
</dbReference>
<dbReference type="AlphaFoldDB" id="A0A239I6H4"/>
<organism evidence="1 2">
    <name type="scientific">Actinoplanes regularis</name>
    <dbReference type="NCBI Taxonomy" id="52697"/>
    <lineage>
        <taxon>Bacteria</taxon>
        <taxon>Bacillati</taxon>
        <taxon>Actinomycetota</taxon>
        <taxon>Actinomycetes</taxon>
        <taxon>Micromonosporales</taxon>
        <taxon>Micromonosporaceae</taxon>
        <taxon>Actinoplanes</taxon>
    </lineage>
</organism>
<name>A0A239I6H4_9ACTN</name>
<gene>
    <name evidence="1" type="ORF">SAMN06264365_127109</name>
</gene>
<reference evidence="1 2" key="1">
    <citation type="submission" date="2017-06" db="EMBL/GenBank/DDBJ databases">
        <authorList>
            <person name="Kim H.J."/>
            <person name="Triplett B.A."/>
        </authorList>
    </citation>
    <scope>NUCLEOTIDE SEQUENCE [LARGE SCALE GENOMIC DNA]</scope>
    <source>
        <strain evidence="1 2">DSM 43151</strain>
    </source>
</reference>
<protein>
    <recommendedName>
        <fullName evidence="3">Excreted virulence factor EspC, type VII ESX diderm</fullName>
    </recommendedName>
</protein>
<proteinExistence type="predicted"/>
<evidence type="ECO:0008006" key="3">
    <source>
        <dbReference type="Google" id="ProtNLM"/>
    </source>
</evidence>
<keyword evidence="2" id="KW-1185">Reference proteome</keyword>
<dbReference type="RefSeq" id="WP_089298444.1">
    <property type="nucleotide sequence ID" value="NZ_BOMU01000107.1"/>
</dbReference>
<dbReference type="OrthoDB" id="3688882at2"/>
<evidence type="ECO:0000313" key="2">
    <source>
        <dbReference type="Proteomes" id="UP000198415"/>
    </source>
</evidence>
<evidence type="ECO:0000313" key="1">
    <source>
        <dbReference type="EMBL" id="SNS89147.1"/>
    </source>
</evidence>
<accession>A0A239I6H4</accession>